<name>A0ACB8G5X8_9SAUR</name>
<dbReference type="EMBL" id="CM037615">
    <property type="protein sequence ID" value="KAH8014547.1"/>
    <property type="molecule type" value="Genomic_DNA"/>
</dbReference>
<accession>A0ACB8G5X8</accession>
<reference evidence="1" key="1">
    <citation type="submission" date="2021-08" db="EMBL/GenBank/DDBJ databases">
        <title>The first chromosome-level gecko genome reveals the dynamic sex chromosomes of Neotropical dwarf geckos (Sphaerodactylidae: Sphaerodactylus).</title>
        <authorList>
            <person name="Pinto B.J."/>
            <person name="Keating S.E."/>
            <person name="Gamble T."/>
        </authorList>
    </citation>
    <scope>NUCLEOTIDE SEQUENCE</scope>
    <source>
        <strain evidence="1">TG3544</strain>
    </source>
</reference>
<dbReference type="Proteomes" id="UP000827872">
    <property type="component" value="Linkage Group LG02"/>
</dbReference>
<organism evidence="1 2">
    <name type="scientific">Sphaerodactylus townsendi</name>
    <dbReference type="NCBI Taxonomy" id="933632"/>
    <lineage>
        <taxon>Eukaryota</taxon>
        <taxon>Metazoa</taxon>
        <taxon>Chordata</taxon>
        <taxon>Craniata</taxon>
        <taxon>Vertebrata</taxon>
        <taxon>Euteleostomi</taxon>
        <taxon>Lepidosauria</taxon>
        <taxon>Squamata</taxon>
        <taxon>Bifurcata</taxon>
        <taxon>Gekkota</taxon>
        <taxon>Sphaerodactylidae</taxon>
        <taxon>Sphaerodactylus</taxon>
    </lineage>
</organism>
<protein>
    <submittedName>
        <fullName evidence="1">Uncharacterized protein</fullName>
    </submittedName>
</protein>
<evidence type="ECO:0000313" key="1">
    <source>
        <dbReference type="EMBL" id="KAH8014547.1"/>
    </source>
</evidence>
<evidence type="ECO:0000313" key="2">
    <source>
        <dbReference type="Proteomes" id="UP000827872"/>
    </source>
</evidence>
<keyword evidence="2" id="KW-1185">Reference proteome</keyword>
<gene>
    <name evidence="1" type="ORF">K3G42_029943</name>
</gene>
<sequence>MDNSTAKYYILKQEGISSLRLCLQASIIRTWAITCNVQLSAIHIVDLKNTLADTLSQDFDPVEMVPAPILFGEGVPRVINKFPVTDMFTLLENTYPLRRQRSYTIPIRCPSTPIYPMDGAAR</sequence>
<proteinExistence type="predicted"/>
<comment type="caution">
    <text evidence="1">The sequence shown here is derived from an EMBL/GenBank/DDBJ whole genome shotgun (WGS) entry which is preliminary data.</text>
</comment>